<dbReference type="AlphaFoldDB" id="A0A1G6H7G0"/>
<feature type="transmembrane region" description="Helical" evidence="1">
    <location>
        <begin position="372"/>
        <end position="397"/>
    </location>
</feature>
<dbReference type="PANTHER" id="PTHR34219">
    <property type="entry name" value="IRON-REGULATED INNER MEMBRANE PROTEIN-RELATED"/>
    <property type="match status" value="1"/>
</dbReference>
<dbReference type="STRING" id="1226327.SAMN05421732_101788"/>
<dbReference type="Proteomes" id="UP000243468">
    <property type="component" value="Unassembled WGS sequence"/>
</dbReference>
<evidence type="ECO:0000313" key="2">
    <source>
        <dbReference type="EMBL" id="SDB90084.1"/>
    </source>
</evidence>
<dbReference type="PANTHER" id="PTHR34219:SF4">
    <property type="entry name" value="PEPSY DOMAIN-CONTAINING PROTEIN"/>
    <property type="match status" value="1"/>
</dbReference>
<reference evidence="3" key="1">
    <citation type="submission" date="2016-09" db="EMBL/GenBank/DDBJ databases">
        <authorList>
            <person name="Varghese N."/>
            <person name="Submissions S."/>
        </authorList>
    </citation>
    <scope>NUCLEOTIDE SEQUENCE [LARGE SCALE GENOMIC DNA]</scope>
    <source>
        <strain evidence="3">ANC 4667</strain>
    </source>
</reference>
<dbReference type="Pfam" id="PF03929">
    <property type="entry name" value="PepSY_TM"/>
    <property type="match status" value="1"/>
</dbReference>
<keyword evidence="1" id="KW-1133">Transmembrane helix</keyword>
<feature type="transmembrane region" description="Helical" evidence="1">
    <location>
        <begin position="472"/>
        <end position="495"/>
    </location>
</feature>
<keyword evidence="3" id="KW-1185">Reference proteome</keyword>
<evidence type="ECO:0000256" key="1">
    <source>
        <dbReference type="SAM" id="Phobius"/>
    </source>
</evidence>
<name>A0A1G6H7G0_9GAMM</name>
<organism evidence="2 3">
    <name type="scientific">Acinetobacter kookii</name>
    <dbReference type="NCBI Taxonomy" id="1226327"/>
    <lineage>
        <taxon>Bacteria</taxon>
        <taxon>Pseudomonadati</taxon>
        <taxon>Pseudomonadota</taxon>
        <taxon>Gammaproteobacteria</taxon>
        <taxon>Moraxellales</taxon>
        <taxon>Moraxellaceae</taxon>
        <taxon>Acinetobacter</taxon>
    </lineage>
</organism>
<feature type="transmembrane region" description="Helical" evidence="1">
    <location>
        <begin position="340"/>
        <end position="360"/>
    </location>
</feature>
<keyword evidence="1" id="KW-0812">Transmembrane</keyword>
<dbReference type="RefSeq" id="WP_092818815.1">
    <property type="nucleotide sequence ID" value="NZ_BAABKJ010000005.1"/>
</dbReference>
<feature type="transmembrane region" description="Helical" evidence="1">
    <location>
        <begin position="12"/>
        <end position="34"/>
    </location>
</feature>
<protein>
    <submittedName>
        <fullName evidence="2">Uncharacterized iron-regulated membrane protein</fullName>
    </submittedName>
</protein>
<gene>
    <name evidence="2" type="ORF">SAMN05421732_101788</name>
</gene>
<feature type="transmembrane region" description="Helical" evidence="1">
    <location>
        <begin position="437"/>
        <end position="457"/>
    </location>
</feature>
<accession>A0A1G6H7G0</accession>
<feature type="transmembrane region" description="Helical" evidence="1">
    <location>
        <begin position="409"/>
        <end position="430"/>
    </location>
</feature>
<feature type="transmembrane region" description="Helical" evidence="1">
    <location>
        <begin position="180"/>
        <end position="210"/>
    </location>
</feature>
<sequence>MQFRQVQAILHSWFGIVVLWSVFLIFFTGSIAYFRTEINLWSKPENFLYLKAPPSSLESAQVAYDYLNTHAPDAKRWRVNLATSRMPFNTLEWQDQTSKYHKLQDPNTGLILTEGRESLGGDFFFKLHYSLYPLPDVVGRMLVVIVGVLFLIALITGIFTHKKIIKDFFVFRSFKGQRTLLDLHHITGVVTLPFYLIMAFTGVMIFFYLLMPMGIHQQYGENGIKKFYSEIQYSNVPKPAEDSGIQLKEFSIFSRQLPQQGSNGAVLEKFEVKNPNTAEALITFDYGYNKLITFNNPQFIFAANTGKNLSSERNLHPVAQISSATYGIHLGYYASQWMRWMLASLGLIGCIMLVAGALLWQRKRIKQHNKLSYTVVSYLNYFTFLGLPLATAMYFLANRILLASLEHRVQYELFIFFMSWIGILVIPMLVKMQKAIVLAFILTAFILWMTVFSPIFLSPQAFIFNTLRHQQWSVAGVDLVFIFIATGYIFACYYFRKIKMREVAK</sequence>
<keyword evidence="1" id="KW-0472">Membrane</keyword>
<evidence type="ECO:0000313" key="3">
    <source>
        <dbReference type="Proteomes" id="UP000243468"/>
    </source>
</evidence>
<dbReference type="OrthoDB" id="9776609at2"/>
<dbReference type="EMBL" id="FMYO01000001">
    <property type="protein sequence ID" value="SDB90084.1"/>
    <property type="molecule type" value="Genomic_DNA"/>
</dbReference>
<feature type="transmembrane region" description="Helical" evidence="1">
    <location>
        <begin position="137"/>
        <end position="159"/>
    </location>
</feature>
<proteinExistence type="predicted"/>
<dbReference type="InterPro" id="IPR005625">
    <property type="entry name" value="PepSY-ass_TM"/>
</dbReference>